<dbReference type="OrthoDB" id="581242at2759"/>
<dbReference type="CDD" id="cd04216">
    <property type="entry name" value="Phytocyanin"/>
    <property type="match status" value="1"/>
</dbReference>
<dbReference type="PROSITE" id="PS51485">
    <property type="entry name" value="PHYTOCYANIN"/>
    <property type="match status" value="1"/>
</dbReference>
<dbReference type="PANTHER" id="PTHR33021:SF70">
    <property type="entry name" value="PHYTOCYANIN DOMAIN-CONTAINING PROTEIN"/>
    <property type="match status" value="1"/>
</dbReference>
<dbReference type="PANTHER" id="PTHR33021">
    <property type="entry name" value="BLUE COPPER PROTEIN"/>
    <property type="match status" value="1"/>
</dbReference>
<evidence type="ECO:0000259" key="4">
    <source>
        <dbReference type="PROSITE" id="PS51485"/>
    </source>
</evidence>
<evidence type="ECO:0000256" key="1">
    <source>
        <dbReference type="ARBA" id="ARBA00023157"/>
    </source>
</evidence>
<feature type="chain" id="PRO_5027106681" evidence="3">
    <location>
        <begin position="28"/>
        <end position="121"/>
    </location>
</feature>
<reference evidence="6" key="1">
    <citation type="submission" date="2025-08" db="UniProtKB">
        <authorList>
            <consortium name="RefSeq"/>
        </authorList>
    </citation>
    <scope>IDENTIFICATION</scope>
    <source>
        <strain evidence="6">OHB3-1</strain>
    </source>
</reference>
<dbReference type="FunFam" id="2.60.40.420:FF:000034">
    <property type="entry name" value="Cupredoxin superfamily protein"/>
    <property type="match status" value="1"/>
</dbReference>
<feature type="signal peptide" evidence="3">
    <location>
        <begin position="1"/>
        <end position="27"/>
    </location>
</feature>
<evidence type="ECO:0000256" key="2">
    <source>
        <dbReference type="ARBA" id="ARBA00023180"/>
    </source>
</evidence>
<dbReference type="RefSeq" id="XP_022158709.1">
    <property type="nucleotide sequence ID" value="XM_022303017.1"/>
</dbReference>
<dbReference type="AlphaFoldDB" id="A0A6J1E066"/>
<dbReference type="KEGG" id="mcha:111025169"/>
<dbReference type="Gene3D" id="2.60.40.420">
    <property type="entry name" value="Cupredoxins - blue copper proteins"/>
    <property type="match status" value="1"/>
</dbReference>
<evidence type="ECO:0000313" key="5">
    <source>
        <dbReference type="Proteomes" id="UP000504603"/>
    </source>
</evidence>
<dbReference type="Proteomes" id="UP000504603">
    <property type="component" value="Unplaced"/>
</dbReference>
<dbReference type="GeneID" id="111025169"/>
<sequence length="121" mass="13535">MAMPNKKVWLHVFFMIIAGFALRSCTATTYIVGDSSGWDISTDLDTWSQGKRFFVGDLLVFQYSSSESLNEVTRENFDSCNTAAVLKAYSTGNTTVTLSEPGQRLFVSGNRLYYPIGLRPR</sequence>
<feature type="domain" description="Phytocyanin" evidence="4">
    <location>
        <begin position="28"/>
        <end position="121"/>
    </location>
</feature>
<keyword evidence="5" id="KW-1185">Reference proteome</keyword>
<evidence type="ECO:0000256" key="3">
    <source>
        <dbReference type="SAM" id="SignalP"/>
    </source>
</evidence>
<dbReference type="Pfam" id="PF02298">
    <property type="entry name" value="Cu_bind_like"/>
    <property type="match status" value="1"/>
</dbReference>
<dbReference type="GO" id="GO:0009055">
    <property type="term" value="F:electron transfer activity"/>
    <property type="evidence" value="ECO:0007669"/>
    <property type="project" value="InterPro"/>
</dbReference>
<dbReference type="InterPro" id="IPR003245">
    <property type="entry name" value="Phytocyanin_dom"/>
</dbReference>
<protein>
    <submittedName>
        <fullName evidence="6">Blue copper protein</fullName>
    </submittedName>
</protein>
<gene>
    <name evidence="6" type="primary">LOC111025169</name>
</gene>
<keyword evidence="2" id="KW-0325">Glycoprotein</keyword>
<accession>A0A6J1E066</accession>
<organism evidence="5 6">
    <name type="scientific">Momordica charantia</name>
    <name type="common">Bitter gourd</name>
    <name type="synonym">Balsam pear</name>
    <dbReference type="NCBI Taxonomy" id="3673"/>
    <lineage>
        <taxon>Eukaryota</taxon>
        <taxon>Viridiplantae</taxon>
        <taxon>Streptophyta</taxon>
        <taxon>Embryophyta</taxon>
        <taxon>Tracheophyta</taxon>
        <taxon>Spermatophyta</taxon>
        <taxon>Magnoliopsida</taxon>
        <taxon>eudicotyledons</taxon>
        <taxon>Gunneridae</taxon>
        <taxon>Pentapetalae</taxon>
        <taxon>rosids</taxon>
        <taxon>fabids</taxon>
        <taxon>Cucurbitales</taxon>
        <taxon>Cucurbitaceae</taxon>
        <taxon>Momordiceae</taxon>
        <taxon>Momordica</taxon>
    </lineage>
</organism>
<keyword evidence="1" id="KW-1015">Disulfide bond</keyword>
<dbReference type="SUPFAM" id="SSF49503">
    <property type="entry name" value="Cupredoxins"/>
    <property type="match status" value="1"/>
</dbReference>
<dbReference type="InterPro" id="IPR039391">
    <property type="entry name" value="Phytocyanin-like"/>
</dbReference>
<dbReference type="GO" id="GO:0005886">
    <property type="term" value="C:plasma membrane"/>
    <property type="evidence" value="ECO:0007669"/>
    <property type="project" value="TreeGrafter"/>
</dbReference>
<name>A0A6J1E066_MOMCH</name>
<proteinExistence type="predicted"/>
<evidence type="ECO:0000313" key="6">
    <source>
        <dbReference type="RefSeq" id="XP_022158709.1"/>
    </source>
</evidence>
<dbReference type="InterPro" id="IPR008972">
    <property type="entry name" value="Cupredoxin"/>
</dbReference>
<keyword evidence="3" id="KW-0732">Signal</keyword>